<evidence type="ECO:0000256" key="1">
    <source>
        <dbReference type="SAM" id="MobiDB-lite"/>
    </source>
</evidence>
<organism evidence="2 3">
    <name type="scientific">Forsythia ovata</name>
    <dbReference type="NCBI Taxonomy" id="205694"/>
    <lineage>
        <taxon>Eukaryota</taxon>
        <taxon>Viridiplantae</taxon>
        <taxon>Streptophyta</taxon>
        <taxon>Embryophyta</taxon>
        <taxon>Tracheophyta</taxon>
        <taxon>Spermatophyta</taxon>
        <taxon>Magnoliopsida</taxon>
        <taxon>eudicotyledons</taxon>
        <taxon>Gunneridae</taxon>
        <taxon>Pentapetalae</taxon>
        <taxon>asterids</taxon>
        <taxon>lamiids</taxon>
        <taxon>Lamiales</taxon>
        <taxon>Oleaceae</taxon>
        <taxon>Forsythieae</taxon>
        <taxon>Forsythia</taxon>
    </lineage>
</organism>
<dbReference type="Proteomes" id="UP001604277">
    <property type="component" value="Unassembled WGS sequence"/>
</dbReference>
<dbReference type="EMBL" id="JBFOLJ010000016">
    <property type="protein sequence ID" value="KAL2468991.1"/>
    <property type="molecule type" value="Genomic_DNA"/>
</dbReference>
<keyword evidence="3" id="KW-1185">Reference proteome</keyword>
<accession>A0ABD1PYL0</accession>
<reference evidence="3" key="1">
    <citation type="submission" date="2024-07" db="EMBL/GenBank/DDBJ databases">
        <title>Two chromosome-level genome assemblies of Korean endemic species Abeliophyllum distichum and Forsythia ovata (Oleaceae).</title>
        <authorList>
            <person name="Jang H."/>
        </authorList>
    </citation>
    <scope>NUCLEOTIDE SEQUENCE [LARGE SCALE GENOMIC DNA]</scope>
</reference>
<protein>
    <submittedName>
        <fullName evidence="2">Uncharacterized protein</fullName>
    </submittedName>
</protein>
<feature type="region of interest" description="Disordered" evidence="1">
    <location>
        <begin position="139"/>
        <end position="160"/>
    </location>
</feature>
<name>A0ABD1PYL0_9LAMI</name>
<dbReference type="AlphaFoldDB" id="A0ABD1PYL0"/>
<comment type="caution">
    <text evidence="2">The sequence shown here is derived from an EMBL/GenBank/DDBJ whole genome shotgun (WGS) entry which is preliminary data.</text>
</comment>
<gene>
    <name evidence="2" type="ORF">Fot_50567</name>
</gene>
<evidence type="ECO:0000313" key="2">
    <source>
        <dbReference type="EMBL" id="KAL2468991.1"/>
    </source>
</evidence>
<evidence type="ECO:0000313" key="3">
    <source>
        <dbReference type="Proteomes" id="UP001604277"/>
    </source>
</evidence>
<proteinExistence type="predicted"/>
<sequence length="160" mass="17253">MDDEYQNFLAELEGTGLESSTKPATLGSSAYSTSGPSCSSNANISGFKLVYWCLSISGVQFRWSPGSYAGTPVSWGPSIPLSYAPYHSPPPGSTMYTHMSGQPPTHYAMQYPPPMPPASSGVPGQYPPEYFRRVKQRVAAGKEKKRKSRQRGCSCGCVGK</sequence>